<dbReference type="RefSeq" id="WP_050286503.1">
    <property type="nucleotide sequence ID" value="NZ_CABMMF010000045.1"/>
</dbReference>
<evidence type="ECO:0000259" key="6">
    <source>
        <dbReference type="Pfam" id="PF04932"/>
    </source>
</evidence>
<evidence type="ECO:0000259" key="8">
    <source>
        <dbReference type="Pfam" id="PF15864"/>
    </source>
</evidence>
<proteinExistence type="predicted"/>
<feature type="transmembrane region" description="Helical" evidence="5">
    <location>
        <begin position="204"/>
        <end position="226"/>
    </location>
</feature>
<dbReference type="Proteomes" id="UP000046784">
    <property type="component" value="Unassembled WGS sequence"/>
</dbReference>
<dbReference type="AlphaFoldDB" id="A0AAI8ZUX8"/>
<evidence type="ECO:0000256" key="5">
    <source>
        <dbReference type="SAM" id="Phobius"/>
    </source>
</evidence>
<dbReference type="Pfam" id="PF04932">
    <property type="entry name" value="Wzy_C"/>
    <property type="match status" value="1"/>
</dbReference>
<evidence type="ECO:0000259" key="7">
    <source>
        <dbReference type="Pfam" id="PF11846"/>
    </source>
</evidence>
<dbReference type="PANTHER" id="PTHR37422:SF13">
    <property type="entry name" value="LIPOPOLYSACCHARIDE BIOSYNTHESIS PROTEIN PA4999-RELATED"/>
    <property type="match status" value="1"/>
</dbReference>
<feature type="domain" description="Protein glycosylation ligase" evidence="8">
    <location>
        <begin position="166"/>
        <end position="191"/>
    </location>
</feature>
<feature type="transmembrane region" description="Helical" evidence="5">
    <location>
        <begin position="255"/>
        <end position="276"/>
    </location>
</feature>
<keyword evidence="4 5" id="KW-0472">Membrane</keyword>
<dbReference type="InterPro" id="IPR051533">
    <property type="entry name" value="WaaL-like"/>
</dbReference>
<sequence length="568" mass="65203">MDIFCTDMIKVKIITISVITIYMLVAMHIYISNMGGSGLRLPSNIIGWITVFIVIFGSWCFLDRNSQLRFNHACLFFLAGLLLLFIPVFFPQNVPSKSGVIRVLALLGSIIFYFTLLQCHFKTKEKLFLLWVLLGAVLIETIITLAQIFLFEDNNWMEFNVNFSRPYGIFQQVNVMASFAATGLVVSLYLFLTKGGERVKSQTAYRSFNISDVILLLSFLLLPMTIVLLQSRIGYLGASLSCAAMLFIHYRRQRLWCWLSLIFICVGVLNGIILLLESHITTISHSGSNTERWLILTNTWEMIQDKLWLGWGYGSFEYSFHHFLADQTPSISMPRITHPHNEFLFWWVEGGFIALLGMLALFAGYLQLLFFAWCRKCLSLFILSLPIVLHTMTEYPLYQSVAHIITLLLLLSFIDSGTEANSTRTSVIANGFSCVVRFSSLCALYFLITGFKATLVLTDLERGGFISFSSARELYNPYINFSRYQFDEQVHNLMIFNTEKDISLLTGYLIWAENYSKFHVDENVYLNMIKITQFLNMHEKTSNLIHEASVLFNHSIEFTQRLNQLKTS</sequence>
<feature type="transmembrane region" description="Helical" evidence="5">
    <location>
        <begin position="169"/>
        <end position="192"/>
    </location>
</feature>
<feature type="transmembrane region" description="Helical" evidence="5">
    <location>
        <begin position="99"/>
        <end position="116"/>
    </location>
</feature>
<keyword evidence="2 5" id="KW-0812">Transmembrane</keyword>
<feature type="transmembrane region" description="Helical" evidence="5">
    <location>
        <begin position="397"/>
        <end position="415"/>
    </location>
</feature>
<evidence type="ECO:0000313" key="9">
    <source>
        <dbReference type="EMBL" id="CFR14072.1"/>
    </source>
</evidence>
<comment type="caution">
    <text evidence="9">The sequence shown here is derived from an EMBL/GenBank/DDBJ whole genome shotgun (WGS) entry which is preliminary data.</text>
</comment>
<feature type="transmembrane region" description="Helical" evidence="5">
    <location>
        <begin position="43"/>
        <end position="62"/>
    </location>
</feature>
<evidence type="ECO:0000313" key="10">
    <source>
        <dbReference type="Proteomes" id="UP000046784"/>
    </source>
</evidence>
<dbReference type="GO" id="GO:0016020">
    <property type="term" value="C:membrane"/>
    <property type="evidence" value="ECO:0007669"/>
    <property type="project" value="UniProtKB-SubCell"/>
</dbReference>
<dbReference type="PANTHER" id="PTHR37422">
    <property type="entry name" value="TEICHURONIC ACID BIOSYNTHESIS PROTEIN TUAE"/>
    <property type="match status" value="1"/>
</dbReference>
<evidence type="ECO:0000256" key="2">
    <source>
        <dbReference type="ARBA" id="ARBA00022692"/>
    </source>
</evidence>
<dbReference type="Pfam" id="PF15864">
    <property type="entry name" value="PglL_A"/>
    <property type="match status" value="1"/>
</dbReference>
<keyword evidence="9" id="KW-0436">Ligase</keyword>
<feature type="domain" description="Virulence factor membrane-bound polymerase C-terminal" evidence="7">
    <location>
        <begin position="382"/>
        <end position="562"/>
    </location>
</feature>
<evidence type="ECO:0000256" key="3">
    <source>
        <dbReference type="ARBA" id="ARBA00022989"/>
    </source>
</evidence>
<gene>
    <name evidence="9" type="ORF">ERS008524_04111</name>
</gene>
<dbReference type="EMBL" id="CGCB01000045">
    <property type="protein sequence ID" value="CFR14072.1"/>
    <property type="molecule type" value="Genomic_DNA"/>
</dbReference>
<feature type="domain" description="O-antigen ligase-related" evidence="6">
    <location>
        <begin position="218"/>
        <end position="358"/>
    </location>
</feature>
<reference evidence="9 10" key="1">
    <citation type="submission" date="2015-03" db="EMBL/GenBank/DDBJ databases">
        <authorList>
            <consortium name="Pathogen Informatics"/>
            <person name="Murphy D."/>
        </authorList>
    </citation>
    <scope>NUCLEOTIDE SEQUENCE [LARGE SCALE GENOMIC DNA]</scope>
    <source>
        <strain evidence="9 10">3400/83</strain>
    </source>
</reference>
<feature type="transmembrane region" description="Helical" evidence="5">
    <location>
        <begin position="427"/>
        <end position="448"/>
    </location>
</feature>
<evidence type="ECO:0000256" key="1">
    <source>
        <dbReference type="ARBA" id="ARBA00004141"/>
    </source>
</evidence>
<dbReference type="GO" id="GO:0016874">
    <property type="term" value="F:ligase activity"/>
    <property type="evidence" value="ECO:0007669"/>
    <property type="project" value="UniProtKB-KW"/>
</dbReference>
<comment type="subcellular location">
    <subcellularLocation>
        <location evidence="1">Membrane</location>
        <topology evidence="1">Multi-pass membrane protein</topology>
    </subcellularLocation>
</comment>
<feature type="transmembrane region" description="Helical" evidence="5">
    <location>
        <begin position="343"/>
        <end position="366"/>
    </location>
</feature>
<dbReference type="InterPro" id="IPR007016">
    <property type="entry name" value="O-antigen_ligase-rel_domated"/>
</dbReference>
<accession>A0AAI8ZUX8</accession>
<keyword evidence="3 5" id="KW-1133">Transmembrane helix</keyword>
<organism evidence="9 10">
    <name type="scientific">Yersinia frederiksenii</name>
    <dbReference type="NCBI Taxonomy" id="29484"/>
    <lineage>
        <taxon>Bacteria</taxon>
        <taxon>Pseudomonadati</taxon>
        <taxon>Pseudomonadota</taxon>
        <taxon>Gammaproteobacteria</taxon>
        <taxon>Enterobacterales</taxon>
        <taxon>Yersiniaceae</taxon>
        <taxon>Yersinia</taxon>
    </lineage>
</organism>
<dbReference type="InterPro" id="IPR021797">
    <property type="entry name" value="Wzy_C_2"/>
</dbReference>
<dbReference type="InterPro" id="IPR031726">
    <property type="entry name" value="PglL_A"/>
</dbReference>
<feature type="transmembrane region" description="Helical" evidence="5">
    <location>
        <begin position="128"/>
        <end position="149"/>
    </location>
</feature>
<evidence type="ECO:0000256" key="4">
    <source>
        <dbReference type="ARBA" id="ARBA00023136"/>
    </source>
</evidence>
<feature type="transmembrane region" description="Helical" evidence="5">
    <location>
        <begin position="12"/>
        <end position="31"/>
    </location>
</feature>
<name>A0AAI8ZUX8_YERFR</name>
<protein>
    <submittedName>
        <fullName evidence="9">Lipid A core-O-antigen ligase</fullName>
    </submittedName>
</protein>
<feature type="transmembrane region" description="Helical" evidence="5">
    <location>
        <begin position="74"/>
        <end position="93"/>
    </location>
</feature>
<dbReference type="Pfam" id="PF11846">
    <property type="entry name" value="Wzy_C_2"/>
    <property type="match status" value="1"/>
</dbReference>